<keyword evidence="2" id="KW-1185">Reference proteome</keyword>
<evidence type="ECO:0000313" key="1">
    <source>
        <dbReference type="EMBL" id="QIP14236.1"/>
    </source>
</evidence>
<gene>
    <name evidence="1" type="ORF">G8759_17255</name>
</gene>
<proteinExistence type="predicted"/>
<sequence length="207" mass="23565">MYTENRNVCSYSGDAGPGGSYYGIYIADQSILPRYNLLTAIKSTSTLTPTQERQLEEALNDFVGPCLNTAIYKIMVAKGQMFNFRIDPSVSYPANYNPFNNNLTFQSAANIDQPDFLREELFHGYQNSFYENKTSQYANTGKSNIEFEAKLYKDLLSVISGSGGSFTGVTFSNNWYDSYVQWIKELTDSFTKYPSVINMDKYNFFLE</sequence>
<evidence type="ECO:0000313" key="2">
    <source>
        <dbReference type="Proteomes" id="UP000501802"/>
    </source>
</evidence>
<reference evidence="1 2" key="1">
    <citation type="submission" date="2020-03" db="EMBL/GenBank/DDBJ databases">
        <authorList>
            <person name="Kim M.K."/>
        </authorList>
    </citation>
    <scope>NUCLEOTIDE SEQUENCE [LARGE SCALE GENOMIC DNA]</scope>
    <source>
        <strain evidence="1 2">BT328</strain>
    </source>
</reference>
<dbReference type="RefSeq" id="WP_167210074.1">
    <property type="nucleotide sequence ID" value="NZ_CP050063.1"/>
</dbReference>
<dbReference type="KEGG" id="spib:G8759_17255"/>
<organism evidence="1 2">
    <name type="scientific">Spirosoma aureum</name>
    <dbReference type="NCBI Taxonomy" id="2692134"/>
    <lineage>
        <taxon>Bacteria</taxon>
        <taxon>Pseudomonadati</taxon>
        <taxon>Bacteroidota</taxon>
        <taxon>Cytophagia</taxon>
        <taxon>Cytophagales</taxon>
        <taxon>Cytophagaceae</taxon>
        <taxon>Spirosoma</taxon>
    </lineage>
</organism>
<protein>
    <submittedName>
        <fullName evidence="1">Uncharacterized protein</fullName>
    </submittedName>
</protein>
<dbReference type="EMBL" id="CP050063">
    <property type="protein sequence ID" value="QIP14236.1"/>
    <property type="molecule type" value="Genomic_DNA"/>
</dbReference>
<dbReference type="AlphaFoldDB" id="A0A6G9APH0"/>
<name>A0A6G9APH0_9BACT</name>
<accession>A0A6G9APH0</accession>
<dbReference type="Proteomes" id="UP000501802">
    <property type="component" value="Chromosome"/>
</dbReference>